<proteinExistence type="predicted"/>
<dbReference type="Pfam" id="PF01904">
    <property type="entry name" value="DUF72"/>
    <property type="match status" value="1"/>
</dbReference>
<reference evidence="1 2" key="4">
    <citation type="journal article" date="2010" name="Environ. Microbiol.">
        <title>The bacterial genus Collimonas: mycophagy, weathering and other adaptive solutions to life in oligotrophic soil environments.</title>
        <authorList>
            <person name="Leveau J.H."/>
            <person name="Uroz S."/>
            <person name="de Boer W."/>
        </authorList>
    </citation>
    <scope>NUCLEOTIDE SEQUENCE [LARGE SCALE GENOMIC DNA]</scope>
    <source>
        <strain evidence="1 2">Ter331</strain>
    </source>
</reference>
<evidence type="ECO:0000313" key="2">
    <source>
        <dbReference type="Proteomes" id="UP000008392"/>
    </source>
</evidence>
<reference evidence="1 2" key="2">
    <citation type="journal article" date="2006" name="J. Microbiol. Methods">
        <title>Genomic flank-sequencing of plasposon insertion sites for rapid identification of functional genes.</title>
        <authorList>
            <person name="Leveau J.H."/>
            <person name="Gerards S."/>
            <person name="Fritsche K."/>
            <person name="Zondag G."/>
            <person name="van Veen J.A."/>
        </authorList>
    </citation>
    <scope>NUCLEOTIDE SEQUENCE [LARGE SCALE GENOMIC DNA]</scope>
    <source>
        <strain evidence="1 2">Ter331</strain>
    </source>
</reference>
<dbReference type="EMBL" id="CP002745">
    <property type="protein sequence ID" value="AEK61202.1"/>
    <property type="molecule type" value="Genomic_DNA"/>
</dbReference>
<evidence type="ECO:0008006" key="3">
    <source>
        <dbReference type="Google" id="ProtNLM"/>
    </source>
</evidence>
<dbReference type="InterPro" id="IPR036520">
    <property type="entry name" value="UPF0759_sf"/>
</dbReference>
<dbReference type="PANTHER" id="PTHR30348:SF4">
    <property type="entry name" value="DUF72 DOMAIN-CONTAINING PROTEIN"/>
    <property type="match status" value="1"/>
</dbReference>
<reference evidence="1 2" key="3">
    <citation type="journal article" date="2008" name="FEMS Microbiol. Ecol.">
        <title>Identification and characterization of genes underlying chitinolysis in Collimonas fungivorans Ter331.</title>
        <authorList>
            <person name="Fritsche K."/>
            <person name="de Boer W."/>
            <person name="Gerards S."/>
            <person name="van den Berg M."/>
            <person name="van Veen J.A."/>
            <person name="Leveau J.H."/>
        </authorList>
    </citation>
    <scope>NUCLEOTIDE SEQUENCE [LARGE SCALE GENOMIC DNA]</scope>
    <source>
        <strain evidence="1 2">Ter331</strain>
    </source>
</reference>
<dbReference type="InterPro" id="IPR002763">
    <property type="entry name" value="DUF72"/>
</dbReference>
<dbReference type="SUPFAM" id="SSF117396">
    <property type="entry name" value="TM1631-like"/>
    <property type="match status" value="1"/>
</dbReference>
<dbReference type="KEGG" id="cfu:CFU_1370"/>
<sequence>MGKIYIGISGWRYAPWRGVFYPDGLRQADELAFASRALPSIELNGSFYALQRPESYSAWYQATPPGFVFSHKGNRFITHIQRLRDIEGPLANVFASGVFNLREKLGPFLWQLPPSFRYDAELVEHFLSLLPHDTEQGLALARRREPRMHGHSALAIDKKRKLRHAMEIRHDSFIDESFIALLRKYRVALVVADAAGKWPYREDVTADFMYLRLHGEKELYSGGYTEEAIERWAERIRAWSKGAQPREGKLISVTAPPQRASRDIYCYFDNDVKVKAPFDARRLIDKLGLELDLAPLGAQSGS</sequence>
<organism evidence="1 2">
    <name type="scientific">Collimonas fungivorans (strain Ter331)</name>
    <dbReference type="NCBI Taxonomy" id="1005048"/>
    <lineage>
        <taxon>Bacteria</taxon>
        <taxon>Pseudomonadati</taxon>
        <taxon>Pseudomonadota</taxon>
        <taxon>Betaproteobacteria</taxon>
        <taxon>Burkholderiales</taxon>
        <taxon>Oxalobacteraceae</taxon>
        <taxon>Collimonas</taxon>
    </lineage>
</organism>
<dbReference type="STRING" id="1005048.CFU_1370"/>
<gene>
    <name evidence="1" type="ordered locus">CFU_1370</name>
</gene>
<evidence type="ECO:0000313" key="1">
    <source>
        <dbReference type="EMBL" id="AEK61202.1"/>
    </source>
</evidence>
<dbReference type="Proteomes" id="UP000008392">
    <property type="component" value="Chromosome"/>
</dbReference>
<reference evidence="2" key="6">
    <citation type="submission" date="2011-05" db="EMBL/GenBank/DDBJ databases">
        <title>Complete sequence of Collimonas fungivorans Ter331.</title>
        <authorList>
            <person name="Leveau J.H."/>
        </authorList>
    </citation>
    <scope>NUCLEOTIDE SEQUENCE [LARGE SCALE GENOMIC DNA]</scope>
    <source>
        <strain evidence="2">Ter331</strain>
    </source>
</reference>
<protein>
    <recommendedName>
        <fullName evidence="3">DUF72 domain-containing protein</fullName>
    </recommendedName>
</protein>
<dbReference type="Gene3D" id="3.20.20.410">
    <property type="entry name" value="Protein of unknown function UPF0759"/>
    <property type="match status" value="1"/>
</dbReference>
<reference evidence="1 2" key="1">
    <citation type="journal article" date="2004" name="Environ. Microbiol.">
        <title>Phylogeny-function analysis of (meta)genomic libraries: screening for expression of ribosomal RNA genes by large-insert library fluorescent in situ hybridization (LIL-FISH).</title>
        <authorList>
            <person name="Leveau J.H."/>
            <person name="Gerards S."/>
            <person name="de Boer W."/>
            <person name="van Veen J.A."/>
        </authorList>
    </citation>
    <scope>NUCLEOTIDE SEQUENCE [LARGE SCALE GENOMIC DNA]</scope>
    <source>
        <strain evidence="1 2">Ter331</strain>
    </source>
</reference>
<keyword evidence="2" id="KW-1185">Reference proteome</keyword>
<dbReference type="eggNOG" id="COG1801">
    <property type="taxonomic scope" value="Bacteria"/>
</dbReference>
<accession>G0AB77</accession>
<dbReference type="PANTHER" id="PTHR30348">
    <property type="entry name" value="UNCHARACTERIZED PROTEIN YECE"/>
    <property type="match status" value="1"/>
</dbReference>
<dbReference type="AlphaFoldDB" id="G0AB77"/>
<dbReference type="RefSeq" id="WP_014005356.1">
    <property type="nucleotide sequence ID" value="NC_015856.1"/>
</dbReference>
<dbReference type="HOGENOM" id="CLU_046519_1_1_4"/>
<name>G0AB77_COLFT</name>
<reference evidence="1 2" key="5">
    <citation type="journal article" date="2011" name="ISME J.">
        <title>Dual transcriptional profiling of a bacterial/fungal confrontation: Collimonas fungivorans versus Aspergillus niger.</title>
        <authorList>
            <person name="Mela F."/>
            <person name="Fritsche K."/>
            <person name="de Boer W."/>
            <person name="van Veen J.A."/>
            <person name="de Graaff L.H."/>
            <person name="van den Berg M."/>
            <person name="Leveau J.H."/>
        </authorList>
    </citation>
    <scope>NUCLEOTIDE SEQUENCE [LARGE SCALE GENOMIC DNA]</scope>
    <source>
        <strain evidence="1 2">Ter331</strain>
    </source>
</reference>